<name>A0A1I8F4N2_9PLAT</name>
<reference evidence="2" key="1">
    <citation type="submission" date="2016-11" db="UniProtKB">
        <authorList>
            <consortium name="WormBaseParasite"/>
        </authorList>
    </citation>
    <scope>IDENTIFICATION</scope>
</reference>
<proteinExistence type="predicted"/>
<sequence length="125" mass="13870">LLVLAKELELQSTLSRLAPNVTDSGQRASQHLHRIRRPKLLAAMCRLTGTAGCVRLETEQYQSFIADQVTWLWHLVVSCAALAALGNFRLEDFRPSREVLLCGRLSAAARLLRGAAHRLLMAPRG</sequence>
<dbReference type="WBParaSite" id="maker-unitig_19774-snap-gene-0.2-mRNA-1">
    <property type="protein sequence ID" value="maker-unitig_19774-snap-gene-0.2-mRNA-1"/>
    <property type="gene ID" value="maker-unitig_19774-snap-gene-0.2"/>
</dbReference>
<dbReference type="Proteomes" id="UP000095280">
    <property type="component" value="Unplaced"/>
</dbReference>
<organism evidence="1 2">
    <name type="scientific">Macrostomum lignano</name>
    <dbReference type="NCBI Taxonomy" id="282301"/>
    <lineage>
        <taxon>Eukaryota</taxon>
        <taxon>Metazoa</taxon>
        <taxon>Spiralia</taxon>
        <taxon>Lophotrochozoa</taxon>
        <taxon>Platyhelminthes</taxon>
        <taxon>Rhabditophora</taxon>
        <taxon>Macrostomorpha</taxon>
        <taxon>Macrostomida</taxon>
        <taxon>Macrostomidae</taxon>
        <taxon>Macrostomum</taxon>
    </lineage>
</organism>
<evidence type="ECO:0000313" key="1">
    <source>
        <dbReference type="Proteomes" id="UP000095280"/>
    </source>
</evidence>
<accession>A0A1I8F4N2</accession>
<dbReference type="AlphaFoldDB" id="A0A1I8F4N2"/>
<evidence type="ECO:0000313" key="2">
    <source>
        <dbReference type="WBParaSite" id="maker-unitig_19774-snap-gene-0.2-mRNA-1"/>
    </source>
</evidence>
<keyword evidence="1" id="KW-1185">Reference proteome</keyword>
<protein>
    <submittedName>
        <fullName evidence="2">Pex2_Pex12 domain-containing protein</fullName>
    </submittedName>
</protein>